<dbReference type="Proteomes" id="UP000596661">
    <property type="component" value="Chromosome 3"/>
</dbReference>
<sequence length="79" mass="8754">MVRSTNDMSLFLKNSVAAFDERITMVFMAPSFSNMTSPYLFLSLVRDLCGIVPRSNKFPNSGHPGGPGGSRPWLEVFLL</sequence>
<dbReference type="AlphaFoldDB" id="A0A803QZT6"/>
<evidence type="ECO:0000313" key="2">
    <source>
        <dbReference type="Proteomes" id="UP000596661"/>
    </source>
</evidence>
<dbReference type="Gramene" id="novel_model_3368_5bd9a17a">
    <property type="protein sequence ID" value="cds.novel_model_3368_5bd9a17a"/>
    <property type="gene ID" value="novel_gene_1786_5bd9a17a"/>
</dbReference>
<dbReference type="EMBL" id="UZAU01000280">
    <property type="status" value="NOT_ANNOTATED_CDS"/>
    <property type="molecule type" value="Genomic_DNA"/>
</dbReference>
<reference evidence="1" key="2">
    <citation type="submission" date="2021-03" db="UniProtKB">
        <authorList>
            <consortium name="EnsemblPlants"/>
        </authorList>
    </citation>
    <scope>IDENTIFICATION</scope>
</reference>
<keyword evidence="2" id="KW-1185">Reference proteome</keyword>
<dbReference type="EnsemblPlants" id="novel_model_3368_5bd9a17a">
    <property type="protein sequence ID" value="cds.novel_model_3368_5bd9a17a"/>
    <property type="gene ID" value="novel_gene_1786_5bd9a17a"/>
</dbReference>
<protein>
    <submittedName>
        <fullName evidence="1">Uncharacterized protein</fullName>
    </submittedName>
</protein>
<name>A0A803QZT6_CANSA</name>
<organism evidence="1 2">
    <name type="scientific">Cannabis sativa</name>
    <name type="common">Hemp</name>
    <name type="synonym">Marijuana</name>
    <dbReference type="NCBI Taxonomy" id="3483"/>
    <lineage>
        <taxon>Eukaryota</taxon>
        <taxon>Viridiplantae</taxon>
        <taxon>Streptophyta</taxon>
        <taxon>Embryophyta</taxon>
        <taxon>Tracheophyta</taxon>
        <taxon>Spermatophyta</taxon>
        <taxon>Magnoliopsida</taxon>
        <taxon>eudicotyledons</taxon>
        <taxon>Gunneridae</taxon>
        <taxon>Pentapetalae</taxon>
        <taxon>rosids</taxon>
        <taxon>fabids</taxon>
        <taxon>Rosales</taxon>
        <taxon>Cannabaceae</taxon>
        <taxon>Cannabis</taxon>
    </lineage>
</organism>
<reference evidence="1" key="1">
    <citation type="submission" date="2018-11" db="EMBL/GenBank/DDBJ databases">
        <authorList>
            <person name="Grassa J C."/>
        </authorList>
    </citation>
    <scope>NUCLEOTIDE SEQUENCE [LARGE SCALE GENOMIC DNA]</scope>
</reference>
<evidence type="ECO:0000313" key="1">
    <source>
        <dbReference type="EnsemblPlants" id="cds.novel_model_3368_5bd9a17a"/>
    </source>
</evidence>
<accession>A0A803QZT6</accession>
<proteinExistence type="predicted"/>